<dbReference type="InterPro" id="IPR036291">
    <property type="entry name" value="NAD(P)-bd_dom_sf"/>
</dbReference>
<comment type="similarity">
    <text evidence="1">Belongs to the short-chain dehydrogenases/reductases (SDR) family.</text>
</comment>
<dbReference type="PANTHER" id="PTHR43975">
    <property type="entry name" value="ZGC:101858"/>
    <property type="match status" value="1"/>
</dbReference>
<evidence type="ECO:0000313" key="2">
    <source>
        <dbReference type="EMBL" id="SPJ24364.1"/>
    </source>
</evidence>
<accession>A0A2R8BW24</accession>
<evidence type="ECO:0000256" key="1">
    <source>
        <dbReference type="ARBA" id="ARBA00006484"/>
    </source>
</evidence>
<dbReference type="SUPFAM" id="SSF51735">
    <property type="entry name" value="NAD(P)-binding Rossmann-fold domains"/>
    <property type="match status" value="1"/>
</dbReference>
<sequence length="255" mass="26186">MQRFEGKTVAITGAASGIGAAAAKRFANEGANVVLADAEGADLQSQVDQLPEGKAVHVTGDLAHDAASRAMVEAAMQNFGGIDILIANAGIAVTGTMGSLPVDDFDGQLKNNIGATYLAMKSAWAPLTKAKGCVIATSSVSGERADWNAFAYNTSKAAISNLVRACALDYRTHGLRVNAVAPGFTHTGLTAPMEDQEAFKDAMYDRIPMGRGGEPEEIASVMAFLASDDASFVNGAVIPVDGGLMASNGQPPLPG</sequence>
<dbReference type="Pfam" id="PF13561">
    <property type="entry name" value="adh_short_C2"/>
    <property type="match status" value="1"/>
</dbReference>
<dbReference type="Proteomes" id="UP000244912">
    <property type="component" value="Unassembled WGS sequence"/>
</dbReference>
<dbReference type="CDD" id="cd05233">
    <property type="entry name" value="SDR_c"/>
    <property type="match status" value="1"/>
</dbReference>
<dbReference type="RefSeq" id="WP_108894201.1">
    <property type="nucleotide sequence ID" value="NZ_ONZF01000004.1"/>
</dbReference>
<evidence type="ECO:0000313" key="3">
    <source>
        <dbReference type="Proteomes" id="UP000244912"/>
    </source>
</evidence>
<dbReference type="GO" id="GO:0016491">
    <property type="term" value="F:oxidoreductase activity"/>
    <property type="evidence" value="ECO:0007669"/>
    <property type="project" value="UniProtKB-KW"/>
</dbReference>
<keyword evidence="2" id="KW-0560">Oxidoreductase</keyword>
<dbReference type="PRINTS" id="PR00081">
    <property type="entry name" value="GDHRDH"/>
</dbReference>
<dbReference type="EMBL" id="ONZF01000004">
    <property type="protein sequence ID" value="SPJ24364.1"/>
    <property type="molecule type" value="Genomic_DNA"/>
</dbReference>
<protein>
    <submittedName>
        <fullName evidence="2">Dihydroanticapsin 7-dehydrogenase</fullName>
        <ecNumber evidence="2">1.1.1.385</ecNumber>
    </submittedName>
</protein>
<dbReference type="Gene3D" id="3.40.50.720">
    <property type="entry name" value="NAD(P)-binding Rossmann-like Domain"/>
    <property type="match status" value="1"/>
</dbReference>
<dbReference type="OrthoDB" id="9797020at2"/>
<reference evidence="2 3" key="1">
    <citation type="submission" date="2018-03" db="EMBL/GenBank/DDBJ databases">
        <authorList>
            <person name="Keele B.F."/>
        </authorList>
    </citation>
    <scope>NUCLEOTIDE SEQUENCE [LARGE SCALE GENOMIC DNA]</scope>
    <source>
        <strain evidence="2 3">CECT 8504</strain>
    </source>
</reference>
<gene>
    <name evidence="2" type="primary">bacC_4</name>
    <name evidence="2" type="ORF">PAA8504_02192</name>
</gene>
<dbReference type="PRINTS" id="PR00080">
    <property type="entry name" value="SDRFAMILY"/>
</dbReference>
<keyword evidence="3" id="KW-1185">Reference proteome</keyword>
<name>A0A2R8BW24_9RHOB</name>
<dbReference type="PANTHER" id="PTHR43975:SF2">
    <property type="entry name" value="EG:BACR7A4.14 PROTEIN-RELATED"/>
    <property type="match status" value="1"/>
</dbReference>
<dbReference type="EC" id="1.1.1.385" evidence="2"/>
<proteinExistence type="inferred from homology"/>
<dbReference type="FunFam" id="3.40.50.720:FF:000084">
    <property type="entry name" value="Short-chain dehydrogenase reductase"/>
    <property type="match status" value="1"/>
</dbReference>
<dbReference type="InterPro" id="IPR002347">
    <property type="entry name" value="SDR_fam"/>
</dbReference>
<dbReference type="AlphaFoldDB" id="A0A2R8BW24"/>
<organism evidence="2 3">
    <name type="scientific">Palleronia abyssalis</name>
    <dbReference type="NCBI Taxonomy" id="1501240"/>
    <lineage>
        <taxon>Bacteria</taxon>
        <taxon>Pseudomonadati</taxon>
        <taxon>Pseudomonadota</taxon>
        <taxon>Alphaproteobacteria</taxon>
        <taxon>Rhodobacterales</taxon>
        <taxon>Roseobacteraceae</taxon>
        <taxon>Palleronia</taxon>
    </lineage>
</organism>